<feature type="compositionally biased region" description="Low complexity" evidence="1">
    <location>
        <begin position="14"/>
        <end position="44"/>
    </location>
</feature>
<organism evidence="2 3">
    <name type="scientific">Sorangium cellulosum (strain So ce56)</name>
    <name type="common">Polyangium cellulosum (strain So ce56)</name>
    <dbReference type="NCBI Taxonomy" id="448385"/>
    <lineage>
        <taxon>Bacteria</taxon>
        <taxon>Pseudomonadati</taxon>
        <taxon>Myxococcota</taxon>
        <taxon>Polyangia</taxon>
        <taxon>Polyangiales</taxon>
        <taxon>Polyangiaceae</taxon>
        <taxon>Sorangium</taxon>
    </lineage>
</organism>
<evidence type="ECO:0000313" key="2">
    <source>
        <dbReference type="EMBL" id="CAN94722.1"/>
    </source>
</evidence>
<dbReference type="InterPro" id="IPR009091">
    <property type="entry name" value="RCC1/BLIP-II"/>
</dbReference>
<keyword evidence="3" id="KW-1185">Reference proteome</keyword>
<feature type="region of interest" description="Disordered" evidence="1">
    <location>
        <begin position="66"/>
        <end position="85"/>
    </location>
</feature>
<reference evidence="2 3" key="1">
    <citation type="journal article" date="2007" name="Nat. Biotechnol.">
        <title>Complete genome sequence of the myxobacterium Sorangium cellulosum.</title>
        <authorList>
            <person name="Schneiker S."/>
            <person name="Perlova O."/>
            <person name="Kaiser O."/>
            <person name="Gerth K."/>
            <person name="Alici A."/>
            <person name="Altmeyer M.O."/>
            <person name="Bartels D."/>
            <person name="Bekel T."/>
            <person name="Beyer S."/>
            <person name="Bode E."/>
            <person name="Bode H.B."/>
            <person name="Bolten C.J."/>
            <person name="Choudhuri J.V."/>
            <person name="Doss S."/>
            <person name="Elnakady Y.A."/>
            <person name="Frank B."/>
            <person name="Gaigalat L."/>
            <person name="Goesmann A."/>
            <person name="Groeger C."/>
            <person name="Gross F."/>
            <person name="Jelsbak L."/>
            <person name="Jelsbak L."/>
            <person name="Kalinowski J."/>
            <person name="Kegler C."/>
            <person name="Knauber T."/>
            <person name="Konietzny S."/>
            <person name="Kopp M."/>
            <person name="Krause L."/>
            <person name="Krug D."/>
            <person name="Linke B."/>
            <person name="Mahmud T."/>
            <person name="Martinez-Arias R."/>
            <person name="McHardy A.C."/>
            <person name="Merai M."/>
            <person name="Meyer F."/>
            <person name="Mormann S."/>
            <person name="Munoz-Dorado J."/>
            <person name="Perez J."/>
            <person name="Pradella S."/>
            <person name="Rachid S."/>
            <person name="Raddatz G."/>
            <person name="Rosenau F."/>
            <person name="Rueckert C."/>
            <person name="Sasse F."/>
            <person name="Scharfe M."/>
            <person name="Schuster S.C."/>
            <person name="Suen G."/>
            <person name="Treuner-Lange A."/>
            <person name="Velicer G.J."/>
            <person name="Vorholter F.-J."/>
            <person name="Weissman K.J."/>
            <person name="Welch R.D."/>
            <person name="Wenzel S.C."/>
            <person name="Whitworth D.E."/>
            <person name="Wilhelm S."/>
            <person name="Wittmann C."/>
            <person name="Bloecker H."/>
            <person name="Puehler A."/>
            <person name="Mueller R."/>
        </authorList>
    </citation>
    <scope>NUCLEOTIDE SEQUENCE [LARGE SCALE GENOMIC DNA]</scope>
    <source>
        <strain evidence="3">So ce56</strain>
    </source>
</reference>
<dbReference type="GO" id="GO:0005737">
    <property type="term" value="C:cytoplasm"/>
    <property type="evidence" value="ECO:0007669"/>
    <property type="project" value="TreeGrafter"/>
</dbReference>
<feature type="compositionally biased region" description="Low complexity" evidence="1">
    <location>
        <begin position="70"/>
        <end position="85"/>
    </location>
</feature>
<dbReference type="Proteomes" id="UP000002139">
    <property type="component" value="Chromosome"/>
</dbReference>
<dbReference type="AlphaFoldDB" id="A9F958"/>
<sequence>MATAITASPPPASPGAMRPSMVRSARAADTSAARPRRASTACARVRAPTHASAPASRTQLSEAVFSPEEAAAGRSAATRATSAASRARTGKDVMGRVRGGEAQVGRSALRHVGPRRSGVAHQSSRTPVMEYASSSRSARASQRRRVCYSRMLEMKRNTQTRPNLCSFLVVAATLAAGAGCTPPDRRFSDSGAGGGAGGGPSDAQGGGGDGASGGGDGGGASGGGDGGDASGGGGGGGGGDPGCQIPPDSPTLADAIMVAAGGSHTCAIRHDGSLTCWGDNSFGQLGVPQAMALSSSTPVKVQFPASLGAATITQIALTEQSTFAIDSQLRLWAWGNNEIGILANGSKDAMAHDVPAIVNDGAAPLLVRKIAPEWYSACALTSTSSIYCWGSNQFSSLGPDPTGKESLVPVKAFNFTATAGPRAILARGIGSIGTCFSTGAPEDGLRCWGAMGGGYILTNTPAGSEGGANYSAHMPLVAAGATLPFSEISYGTNFGCARDDVGGLFCWGTNNSSGQHGAEAPPAGTAAAIPGVWGPMSTGYVFVCAIDDQRQLRCRGSNEQGQLGRSTPARADNTRMEPVVLGDGTPLAKVVAVSAGFFHTCAIVEGACGPTGPGQVLCWGKGTLGQLGDGAGTSSASPVEVKAP</sequence>
<dbReference type="GO" id="GO:0005085">
    <property type="term" value="F:guanyl-nucleotide exchange factor activity"/>
    <property type="evidence" value="ECO:0007669"/>
    <property type="project" value="TreeGrafter"/>
</dbReference>
<dbReference type="SUPFAM" id="SSF50985">
    <property type="entry name" value="RCC1/BLIP-II"/>
    <property type="match status" value="2"/>
</dbReference>
<dbReference type="HOGENOM" id="CLU_028467_0_0_7"/>
<feature type="region of interest" description="Disordered" evidence="1">
    <location>
        <begin position="111"/>
        <end position="142"/>
    </location>
</feature>
<dbReference type="PANTHER" id="PTHR45982">
    <property type="entry name" value="REGULATOR OF CHROMOSOME CONDENSATION"/>
    <property type="match status" value="1"/>
</dbReference>
<dbReference type="EMBL" id="AM746676">
    <property type="protein sequence ID" value="CAN94722.1"/>
    <property type="molecule type" value="Genomic_DNA"/>
</dbReference>
<feature type="region of interest" description="Disordered" evidence="1">
    <location>
        <begin position="1"/>
        <end position="61"/>
    </location>
</feature>
<dbReference type="Pfam" id="PF13540">
    <property type="entry name" value="RCC1_2"/>
    <property type="match status" value="1"/>
</dbReference>
<dbReference type="PANTHER" id="PTHR45982:SF1">
    <property type="entry name" value="REGULATOR OF CHROMOSOME CONDENSATION"/>
    <property type="match status" value="1"/>
</dbReference>
<dbReference type="PRINTS" id="PR00633">
    <property type="entry name" value="RCCNDNSATION"/>
</dbReference>
<dbReference type="Gene3D" id="2.130.10.30">
    <property type="entry name" value="Regulator of chromosome condensation 1/beta-lactamase-inhibitor protein II"/>
    <property type="match status" value="2"/>
</dbReference>
<evidence type="ECO:0000313" key="3">
    <source>
        <dbReference type="Proteomes" id="UP000002139"/>
    </source>
</evidence>
<dbReference type="InterPro" id="IPR000408">
    <property type="entry name" value="Reg_chr_condens"/>
</dbReference>
<feature type="compositionally biased region" description="Gly residues" evidence="1">
    <location>
        <begin position="191"/>
        <end position="241"/>
    </location>
</feature>
<feature type="region of interest" description="Disordered" evidence="1">
    <location>
        <begin position="179"/>
        <end position="250"/>
    </location>
</feature>
<evidence type="ECO:0000256" key="1">
    <source>
        <dbReference type="SAM" id="MobiDB-lite"/>
    </source>
</evidence>
<dbReference type="PROSITE" id="PS50012">
    <property type="entry name" value="RCC1_3"/>
    <property type="match status" value="3"/>
</dbReference>
<dbReference type="eggNOG" id="COG5184">
    <property type="taxonomic scope" value="Bacteria"/>
</dbReference>
<dbReference type="InterPro" id="IPR051553">
    <property type="entry name" value="Ran_GTPase-activating"/>
</dbReference>
<name>A9F958_SORC5</name>
<evidence type="ECO:0008006" key="4">
    <source>
        <dbReference type="Google" id="ProtNLM"/>
    </source>
</evidence>
<protein>
    <recommendedName>
        <fullName evidence="4">BNR repeat domain protein</fullName>
    </recommendedName>
</protein>
<dbReference type="STRING" id="448385.sce4559"/>
<dbReference type="KEGG" id="scl:sce4559"/>
<proteinExistence type="predicted"/>
<gene>
    <name evidence="2" type="ordered locus">sce4559</name>
</gene>
<accession>A9F958</accession>